<organism evidence="2 3">
    <name type="scientific">Rosistilla ulvae</name>
    <dbReference type="NCBI Taxonomy" id="1930277"/>
    <lineage>
        <taxon>Bacteria</taxon>
        <taxon>Pseudomonadati</taxon>
        <taxon>Planctomycetota</taxon>
        <taxon>Planctomycetia</taxon>
        <taxon>Pirellulales</taxon>
        <taxon>Pirellulaceae</taxon>
        <taxon>Rosistilla</taxon>
    </lineage>
</organism>
<feature type="region of interest" description="Disordered" evidence="1">
    <location>
        <begin position="44"/>
        <end position="138"/>
    </location>
</feature>
<evidence type="ECO:0000313" key="2">
    <source>
        <dbReference type="EMBL" id="QDS86542.1"/>
    </source>
</evidence>
<evidence type="ECO:0000313" key="3">
    <source>
        <dbReference type="Proteomes" id="UP000319557"/>
    </source>
</evidence>
<name>A0A517LV99_9BACT</name>
<dbReference type="Proteomes" id="UP000319557">
    <property type="component" value="Chromosome"/>
</dbReference>
<sequence length="358" mass="39196">MQSPNGAALHPIGPMCRRDDPLGFCRRWAVSKPRALPWADITMPPLGRRTTDFGESNGRISHVSSPRTWQSNHATFPQAQLGRSHASPGQRPGKTRPNNPVRRPNGPAPRQPRATPWENEANKTMQSPNGAALHPTGTACRRTAPLGLCGRWAVSKPRALPWADITMPPLGRQTTDFGCIQRAYFPRFVTAHVAIESRHISTGPTGPVPRQPGATPRENKANQPDPQAQRAGPTSAQGNALGERVQQTRSTGPTGRLHVSPGQRPGKTRPTNPVHRPNGPVPRQPRATPRENFRRSDLQVSIPLEIFAPTFLEHRLLLRRQGVFVGAVAAVLAFNPVLQLWLQLAVEIAEVQLFVDVA</sequence>
<feature type="region of interest" description="Disordered" evidence="1">
    <location>
        <begin position="200"/>
        <end position="293"/>
    </location>
</feature>
<evidence type="ECO:0000256" key="1">
    <source>
        <dbReference type="SAM" id="MobiDB-lite"/>
    </source>
</evidence>
<feature type="compositionally biased region" description="Polar residues" evidence="1">
    <location>
        <begin position="58"/>
        <end position="78"/>
    </location>
</feature>
<keyword evidence="3" id="KW-1185">Reference proteome</keyword>
<dbReference type="KEGG" id="ruv:EC9_07080"/>
<proteinExistence type="predicted"/>
<dbReference type="AlphaFoldDB" id="A0A517LV99"/>
<feature type="compositionally biased region" description="Low complexity" evidence="1">
    <location>
        <begin position="96"/>
        <end position="105"/>
    </location>
</feature>
<gene>
    <name evidence="2" type="ORF">EC9_07080</name>
</gene>
<dbReference type="EMBL" id="CP036261">
    <property type="protein sequence ID" value="QDS86542.1"/>
    <property type="molecule type" value="Genomic_DNA"/>
</dbReference>
<accession>A0A517LV99</accession>
<protein>
    <submittedName>
        <fullName evidence="2">Uncharacterized protein</fullName>
    </submittedName>
</protein>
<reference evidence="2 3" key="1">
    <citation type="submission" date="2019-02" db="EMBL/GenBank/DDBJ databases">
        <title>Deep-cultivation of Planctomycetes and their phenomic and genomic characterization uncovers novel biology.</title>
        <authorList>
            <person name="Wiegand S."/>
            <person name="Jogler M."/>
            <person name="Boedeker C."/>
            <person name="Pinto D."/>
            <person name="Vollmers J."/>
            <person name="Rivas-Marin E."/>
            <person name="Kohn T."/>
            <person name="Peeters S.H."/>
            <person name="Heuer A."/>
            <person name="Rast P."/>
            <person name="Oberbeckmann S."/>
            <person name="Bunk B."/>
            <person name="Jeske O."/>
            <person name="Meyerdierks A."/>
            <person name="Storesund J.E."/>
            <person name="Kallscheuer N."/>
            <person name="Luecker S."/>
            <person name="Lage O.M."/>
            <person name="Pohl T."/>
            <person name="Merkel B.J."/>
            <person name="Hornburger P."/>
            <person name="Mueller R.-W."/>
            <person name="Bruemmer F."/>
            <person name="Labrenz M."/>
            <person name="Spormann A.M."/>
            <person name="Op den Camp H."/>
            <person name="Overmann J."/>
            <person name="Amann R."/>
            <person name="Jetten M.S.M."/>
            <person name="Mascher T."/>
            <person name="Medema M.H."/>
            <person name="Devos D.P."/>
            <person name="Kaster A.-K."/>
            <person name="Ovreas L."/>
            <person name="Rohde M."/>
            <person name="Galperin M.Y."/>
            <person name="Jogler C."/>
        </authorList>
    </citation>
    <scope>NUCLEOTIDE SEQUENCE [LARGE SCALE GENOMIC DNA]</scope>
    <source>
        <strain evidence="2 3">EC9</strain>
    </source>
</reference>
<feature type="compositionally biased region" description="Polar residues" evidence="1">
    <location>
        <begin position="221"/>
        <end position="238"/>
    </location>
</feature>